<dbReference type="EMBL" id="JAAAPK010000003">
    <property type="protein sequence ID" value="NBC40474.1"/>
    <property type="molecule type" value="Genomic_DNA"/>
</dbReference>
<dbReference type="AlphaFoldDB" id="A0A7X4Y9B6"/>
<sequence length="70" mass="8126">MAKMMHCSPEEVRSWPWSDVVRLLAYNALEREEFDRRVQKHSAASHRTPASGPTTNTTVYRFGPRPTPKR</sequence>
<dbReference type="RefSeq" id="WP_139917240.1">
    <property type="nucleotide sequence ID" value="NZ_CBCSLE010000110.1"/>
</dbReference>
<name>A0A7X4Y9B6_9BACT</name>
<comment type="caution">
    <text evidence="2">The sequence shown here is derived from an EMBL/GenBank/DDBJ whole genome shotgun (WGS) entry which is preliminary data.</text>
</comment>
<evidence type="ECO:0000256" key="1">
    <source>
        <dbReference type="SAM" id="MobiDB-lite"/>
    </source>
</evidence>
<proteinExistence type="predicted"/>
<feature type="region of interest" description="Disordered" evidence="1">
    <location>
        <begin position="39"/>
        <end position="70"/>
    </location>
</feature>
<evidence type="ECO:0000313" key="3">
    <source>
        <dbReference type="Proteomes" id="UP000537825"/>
    </source>
</evidence>
<accession>A0A7X4Y9B6</accession>
<keyword evidence="3" id="KW-1185">Reference proteome</keyword>
<gene>
    <name evidence="2" type="ORF">GTZ93_11620</name>
</gene>
<reference evidence="2 3" key="1">
    <citation type="submission" date="2020-01" db="EMBL/GenBank/DDBJ databases">
        <title>The draft genome sequence of Corallococcus exiguus DSM 14696.</title>
        <authorList>
            <person name="Zhang X."/>
            <person name="Zhu H."/>
        </authorList>
    </citation>
    <scope>NUCLEOTIDE SEQUENCE [LARGE SCALE GENOMIC DNA]</scope>
    <source>
        <strain evidence="2 3">DSM 14696</strain>
    </source>
</reference>
<protein>
    <submittedName>
        <fullName evidence="2">Uncharacterized protein</fullName>
    </submittedName>
</protein>
<dbReference type="Proteomes" id="UP000537825">
    <property type="component" value="Unassembled WGS sequence"/>
</dbReference>
<organism evidence="2 3">
    <name type="scientific">Corallococcus exiguus</name>
    <dbReference type="NCBI Taxonomy" id="83462"/>
    <lineage>
        <taxon>Bacteria</taxon>
        <taxon>Pseudomonadati</taxon>
        <taxon>Myxococcota</taxon>
        <taxon>Myxococcia</taxon>
        <taxon>Myxococcales</taxon>
        <taxon>Cystobacterineae</taxon>
        <taxon>Myxococcaceae</taxon>
        <taxon>Corallococcus</taxon>
    </lineage>
</organism>
<evidence type="ECO:0000313" key="2">
    <source>
        <dbReference type="EMBL" id="NBC40474.1"/>
    </source>
</evidence>